<keyword evidence="2" id="KW-1185">Reference proteome</keyword>
<accession>A0A080WP24</accession>
<name>A0A080WP24_TRIRC</name>
<gene>
    <name evidence="1" type="ORF">TERG_12522</name>
</gene>
<dbReference type="EMBL" id="GG700656">
    <property type="protein sequence ID" value="KFL62612.1"/>
    <property type="molecule type" value="Genomic_DNA"/>
</dbReference>
<dbReference type="VEuPathDB" id="FungiDB:TERG_12522"/>
<reference evidence="2" key="1">
    <citation type="journal article" date="2012" name="MBio">
        <title>Comparative genome analysis of Trichophyton rubrum and related dermatophytes reveals candidate genes involved in infection.</title>
        <authorList>
            <person name="Martinez D.A."/>
            <person name="Oliver B.G."/>
            <person name="Graeser Y."/>
            <person name="Goldberg J.M."/>
            <person name="Li W."/>
            <person name="Martinez-Rossi N.M."/>
            <person name="Monod M."/>
            <person name="Shelest E."/>
            <person name="Barton R.C."/>
            <person name="Birch E."/>
            <person name="Brakhage A.A."/>
            <person name="Chen Z."/>
            <person name="Gurr S.J."/>
            <person name="Heiman D."/>
            <person name="Heitman J."/>
            <person name="Kosti I."/>
            <person name="Rossi A."/>
            <person name="Saif S."/>
            <person name="Samalova M."/>
            <person name="Saunders C.W."/>
            <person name="Shea T."/>
            <person name="Summerbell R.C."/>
            <person name="Xu J."/>
            <person name="Young S."/>
            <person name="Zeng Q."/>
            <person name="Birren B.W."/>
            <person name="Cuomo C.A."/>
            <person name="White T.C."/>
        </authorList>
    </citation>
    <scope>NUCLEOTIDE SEQUENCE [LARGE SCALE GENOMIC DNA]</scope>
    <source>
        <strain evidence="2">ATCC MYA-4607 / CBS 118892</strain>
    </source>
</reference>
<protein>
    <submittedName>
        <fullName evidence="1">Uncharacterized protein</fullName>
    </submittedName>
</protein>
<evidence type="ECO:0000313" key="1">
    <source>
        <dbReference type="EMBL" id="KFL62612.1"/>
    </source>
</evidence>
<evidence type="ECO:0000313" key="2">
    <source>
        <dbReference type="Proteomes" id="UP000008864"/>
    </source>
</evidence>
<proteinExistence type="predicted"/>
<organism evidence="1 2">
    <name type="scientific">Trichophyton rubrum (strain ATCC MYA-4607 / CBS 118892)</name>
    <name type="common">Athlete's foot fungus</name>
    <dbReference type="NCBI Taxonomy" id="559305"/>
    <lineage>
        <taxon>Eukaryota</taxon>
        <taxon>Fungi</taxon>
        <taxon>Dikarya</taxon>
        <taxon>Ascomycota</taxon>
        <taxon>Pezizomycotina</taxon>
        <taxon>Eurotiomycetes</taxon>
        <taxon>Eurotiomycetidae</taxon>
        <taxon>Onygenales</taxon>
        <taxon>Arthrodermataceae</taxon>
        <taxon>Trichophyton</taxon>
    </lineage>
</organism>
<dbReference type="Proteomes" id="UP000008864">
    <property type="component" value="Unassembled WGS sequence"/>
</dbReference>
<dbReference type="GeneID" id="71777695"/>
<dbReference type="HOGENOM" id="CLU_2135320_0_0_1"/>
<dbReference type="InParanoid" id="A0A080WP24"/>
<sequence>MSMSNAESKGTPYALSNIFCTIPWHNWTYYHNPKGKWPDTSKNQVFREQIRTHKVTLKELINCRKLREWNELSASDEERRLPYQRLPRKACSCSKASKSALKLPAPNPSKLFR</sequence>
<dbReference type="RefSeq" id="XP_047607163.1">
    <property type="nucleotide sequence ID" value="XM_047751467.1"/>
</dbReference>
<dbReference type="AlphaFoldDB" id="A0A080WP24"/>